<gene>
    <name evidence="13" type="ORF">JG29_06750</name>
</gene>
<dbReference type="EMBL" id="JXBZ01000005">
    <property type="protein sequence ID" value="KJY49221.1"/>
    <property type="molecule type" value="Genomic_DNA"/>
</dbReference>
<feature type="transmembrane region" description="Helical" evidence="11">
    <location>
        <begin position="182"/>
        <end position="200"/>
    </location>
</feature>
<organism evidence="13 14">
    <name type="scientific">Bombilactobacillus mellis</name>
    <dbReference type="NCBI Taxonomy" id="1218508"/>
    <lineage>
        <taxon>Bacteria</taxon>
        <taxon>Bacillati</taxon>
        <taxon>Bacillota</taxon>
        <taxon>Bacilli</taxon>
        <taxon>Lactobacillales</taxon>
        <taxon>Lactobacillaceae</taxon>
        <taxon>Bombilactobacillus</taxon>
    </lineage>
</organism>
<evidence type="ECO:0000256" key="7">
    <source>
        <dbReference type="ARBA" id="ARBA00022833"/>
    </source>
</evidence>
<comment type="caution">
    <text evidence="13">The sequence shown here is derived from an EMBL/GenBank/DDBJ whole genome shotgun (WGS) entry which is preliminary data.</text>
</comment>
<comment type="similarity">
    <text evidence="3 11">Belongs to the peptidase M50B family.</text>
</comment>
<keyword evidence="8 11" id="KW-1133">Transmembrane helix</keyword>
<dbReference type="InterPro" id="IPR008915">
    <property type="entry name" value="Peptidase_M50"/>
</dbReference>
<dbReference type="Pfam" id="PF02163">
    <property type="entry name" value="Peptidase_M50"/>
    <property type="match status" value="1"/>
</dbReference>
<dbReference type="Gene3D" id="2.30.42.10">
    <property type="match status" value="1"/>
</dbReference>
<name>A0A0F4KVH3_9LACO</name>
<evidence type="ECO:0000313" key="13">
    <source>
        <dbReference type="EMBL" id="KJY49221.1"/>
    </source>
</evidence>
<evidence type="ECO:0000313" key="14">
    <source>
        <dbReference type="Proteomes" id="UP000033695"/>
    </source>
</evidence>
<evidence type="ECO:0000256" key="5">
    <source>
        <dbReference type="ARBA" id="ARBA00022692"/>
    </source>
</evidence>
<evidence type="ECO:0000259" key="12">
    <source>
        <dbReference type="PROSITE" id="PS50106"/>
    </source>
</evidence>
<dbReference type="InterPro" id="IPR004387">
    <property type="entry name" value="Pept_M50_Zn"/>
</dbReference>
<evidence type="ECO:0000256" key="2">
    <source>
        <dbReference type="ARBA" id="ARBA00004141"/>
    </source>
</evidence>
<dbReference type="InterPro" id="IPR001478">
    <property type="entry name" value="PDZ"/>
</dbReference>
<dbReference type="PROSITE" id="PS50106">
    <property type="entry name" value="PDZ"/>
    <property type="match status" value="1"/>
</dbReference>
<keyword evidence="4" id="KW-0645">Protease</keyword>
<dbReference type="InterPro" id="IPR036034">
    <property type="entry name" value="PDZ_sf"/>
</dbReference>
<feature type="transmembrane region" description="Helical" evidence="11">
    <location>
        <begin position="7"/>
        <end position="25"/>
    </location>
</feature>
<sequence>MIAIITFIIVFGLIVIVHEFGHYYWAKRSGILVRQFSIGMGPKLVSYTKNHTLYTIRLLPLGGYVMLAGAEDDDEELKPGTIVGLQLNEQEQVIQIDNSQKANNSDLIPLQVASSDLQKDLFIEGYVNGDEQILRRYAVDHDATIIDETGTEMQIAPVDVQFNSASLLNRFLTNLAGPFNNLVFGIIVYIISAFLIGGPLSSGNKLGEIQPHSPAAQVNLQAGDQIMQVNQQKIKNWDQLAQEIAKNPNKSTKLIVKKQNRQVQQVTLRPRAVKSGKETIGQIGIMPARDHHFWPTLKSGVDSAFGSMVIIFNALKQMVSGGFNINQLGGPVAIYSETSQVAAMGYKQVIVFIAWLSINLGIMNLLPIPALDGGKLLLNIIEAIRRKPVSQKTEIVITMIGMAFLVGLMIAVTWNDIMRFFIN</sequence>
<keyword evidence="5 11" id="KW-0812">Transmembrane</keyword>
<dbReference type="OrthoDB" id="9782003at2"/>
<dbReference type="InterPro" id="IPR041489">
    <property type="entry name" value="PDZ_6"/>
</dbReference>
<dbReference type="Pfam" id="PF17820">
    <property type="entry name" value="PDZ_6"/>
    <property type="match status" value="1"/>
</dbReference>
<feature type="transmembrane region" description="Helical" evidence="11">
    <location>
        <begin position="395"/>
        <end position="414"/>
    </location>
</feature>
<dbReference type="GO" id="GO:0006508">
    <property type="term" value="P:proteolysis"/>
    <property type="evidence" value="ECO:0007669"/>
    <property type="project" value="UniProtKB-KW"/>
</dbReference>
<protein>
    <recommendedName>
        <fullName evidence="11">Zinc metalloprotease</fullName>
        <ecNumber evidence="11">3.4.24.-</ecNumber>
    </recommendedName>
</protein>
<dbReference type="RefSeq" id="WP_045922525.1">
    <property type="nucleotide sequence ID" value="NZ_JBHTHW010000003.1"/>
</dbReference>
<evidence type="ECO:0000256" key="9">
    <source>
        <dbReference type="ARBA" id="ARBA00023049"/>
    </source>
</evidence>
<keyword evidence="6 11" id="KW-0378">Hydrolase</keyword>
<evidence type="ECO:0000256" key="3">
    <source>
        <dbReference type="ARBA" id="ARBA00007931"/>
    </source>
</evidence>
<keyword evidence="9 11" id="KW-0482">Metalloprotease</keyword>
<evidence type="ECO:0000256" key="11">
    <source>
        <dbReference type="RuleBase" id="RU362031"/>
    </source>
</evidence>
<keyword evidence="10 11" id="KW-0472">Membrane</keyword>
<evidence type="ECO:0000256" key="10">
    <source>
        <dbReference type="ARBA" id="ARBA00023136"/>
    </source>
</evidence>
<evidence type="ECO:0000256" key="8">
    <source>
        <dbReference type="ARBA" id="ARBA00022989"/>
    </source>
</evidence>
<evidence type="ECO:0000256" key="6">
    <source>
        <dbReference type="ARBA" id="ARBA00022801"/>
    </source>
</evidence>
<dbReference type="CDD" id="cd23081">
    <property type="entry name" value="cpPDZ_EcRseP-like"/>
    <property type="match status" value="1"/>
</dbReference>
<dbReference type="PATRIC" id="fig|1218508.4.peg.690"/>
<comment type="subcellular location">
    <subcellularLocation>
        <location evidence="2">Membrane</location>
        <topology evidence="2">Multi-pass membrane protein</topology>
    </subcellularLocation>
</comment>
<evidence type="ECO:0000256" key="1">
    <source>
        <dbReference type="ARBA" id="ARBA00001947"/>
    </source>
</evidence>
<keyword evidence="14" id="KW-1185">Reference proteome</keyword>
<feature type="transmembrane region" description="Helical" evidence="11">
    <location>
        <begin position="349"/>
        <end position="368"/>
    </location>
</feature>
<dbReference type="NCBIfam" id="TIGR00054">
    <property type="entry name" value="RIP metalloprotease RseP"/>
    <property type="match status" value="1"/>
</dbReference>
<proteinExistence type="inferred from homology"/>
<accession>A0A0F4KVH3</accession>
<dbReference type="EC" id="3.4.24.-" evidence="11"/>
<keyword evidence="11" id="KW-0479">Metal-binding</keyword>
<dbReference type="SMART" id="SM00228">
    <property type="entry name" value="PDZ"/>
    <property type="match status" value="1"/>
</dbReference>
<dbReference type="Proteomes" id="UP000033695">
    <property type="component" value="Unassembled WGS sequence"/>
</dbReference>
<feature type="domain" description="PDZ" evidence="12">
    <location>
        <begin position="196"/>
        <end position="236"/>
    </location>
</feature>
<dbReference type="PANTHER" id="PTHR42837:SF2">
    <property type="entry name" value="MEMBRANE METALLOPROTEASE ARASP2, CHLOROPLASTIC-RELATED"/>
    <property type="match status" value="1"/>
</dbReference>
<dbReference type="STRING" id="1218508.JG29_06750"/>
<dbReference type="CDD" id="cd06163">
    <property type="entry name" value="S2P-M50_PDZ_RseP-like"/>
    <property type="match status" value="1"/>
</dbReference>
<dbReference type="GO" id="GO:0046872">
    <property type="term" value="F:metal ion binding"/>
    <property type="evidence" value="ECO:0007669"/>
    <property type="project" value="UniProtKB-KW"/>
</dbReference>
<comment type="cofactor">
    <cofactor evidence="1 11">
        <name>Zn(2+)</name>
        <dbReference type="ChEBI" id="CHEBI:29105"/>
    </cofactor>
</comment>
<dbReference type="SUPFAM" id="SSF50156">
    <property type="entry name" value="PDZ domain-like"/>
    <property type="match status" value="1"/>
</dbReference>
<keyword evidence="7 11" id="KW-0862">Zinc</keyword>
<evidence type="ECO:0000256" key="4">
    <source>
        <dbReference type="ARBA" id="ARBA00022670"/>
    </source>
</evidence>
<dbReference type="GO" id="GO:0004222">
    <property type="term" value="F:metalloendopeptidase activity"/>
    <property type="evidence" value="ECO:0007669"/>
    <property type="project" value="InterPro"/>
</dbReference>
<dbReference type="AlphaFoldDB" id="A0A0F4KVH3"/>
<dbReference type="HOGENOM" id="CLU_025778_1_0_9"/>
<dbReference type="PANTHER" id="PTHR42837">
    <property type="entry name" value="REGULATOR OF SIGMA-E PROTEASE RSEP"/>
    <property type="match status" value="1"/>
</dbReference>
<dbReference type="GO" id="GO:0016020">
    <property type="term" value="C:membrane"/>
    <property type="evidence" value="ECO:0007669"/>
    <property type="project" value="UniProtKB-SubCell"/>
</dbReference>
<reference evidence="13 14" key="1">
    <citation type="submission" date="2014-12" db="EMBL/GenBank/DDBJ databases">
        <title>Comparative genomics of the lactic acid bacteria isolated from the honey bee gut.</title>
        <authorList>
            <person name="Ellegaard K.M."/>
            <person name="Tamarit D."/>
            <person name="Javelind E."/>
            <person name="Olofsson T."/>
            <person name="Andersson S.G."/>
            <person name="Vasquez A."/>
        </authorList>
    </citation>
    <scope>NUCLEOTIDE SEQUENCE [LARGE SCALE GENOMIC DNA]</scope>
    <source>
        <strain evidence="13 14">Hon2</strain>
    </source>
</reference>